<evidence type="ECO:0000313" key="1">
    <source>
        <dbReference type="EMBL" id="MBF9071657.1"/>
    </source>
</evidence>
<dbReference type="AlphaFoldDB" id="A0A931BC24"/>
<dbReference type="EMBL" id="JADPRT010000012">
    <property type="protein sequence ID" value="MBF9071657.1"/>
    <property type="molecule type" value="Genomic_DNA"/>
</dbReference>
<dbReference type="Proteomes" id="UP000657385">
    <property type="component" value="Unassembled WGS sequence"/>
</dbReference>
<name>A0A931BC24_9ACTN</name>
<evidence type="ECO:0000313" key="2">
    <source>
        <dbReference type="EMBL" id="MBF9072856.1"/>
    </source>
</evidence>
<evidence type="ECO:0000313" key="3">
    <source>
        <dbReference type="Proteomes" id="UP000657385"/>
    </source>
</evidence>
<reference evidence="2" key="1">
    <citation type="submission" date="2020-11" db="EMBL/GenBank/DDBJ databases">
        <title>Isolation and identification of active actinomycetes.</title>
        <authorList>
            <person name="Yu B."/>
        </authorList>
    </citation>
    <scope>NUCLEOTIDE SEQUENCE</scope>
    <source>
        <strain evidence="2">NEAU-YB345</strain>
    </source>
</reference>
<keyword evidence="3" id="KW-1185">Reference proteome</keyword>
<dbReference type="RefSeq" id="WP_196196808.1">
    <property type="nucleotide sequence ID" value="NZ_JADPRT010000012.1"/>
</dbReference>
<sequence>MNDSQAGPKGPDQRLRCCICGQQTESADDYVVLELSSEESNARQYFGAHAEHLNSVLAQGFNVEVHLM</sequence>
<organism evidence="2 3">
    <name type="scientific">Streptacidiphilus fuscans</name>
    <dbReference type="NCBI Taxonomy" id="2789292"/>
    <lineage>
        <taxon>Bacteria</taxon>
        <taxon>Bacillati</taxon>
        <taxon>Actinomycetota</taxon>
        <taxon>Actinomycetes</taxon>
        <taxon>Kitasatosporales</taxon>
        <taxon>Streptomycetaceae</taxon>
        <taxon>Streptacidiphilus</taxon>
    </lineage>
</organism>
<protein>
    <submittedName>
        <fullName evidence="2">Uncharacterized protein</fullName>
    </submittedName>
</protein>
<comment type="caution">
    <text evidence="2">The sequence shown here is derived from an EMBL/GenBank/DDBJ whole genome shotgun (WGS) entry which is preliminary data.</text>
</comment>
<accession>A0A931BC24</accession>
<proteinExistence type="predicted"/>
<gene>
    <name evidence="1" type="ORF">I2501_26905</name>
    <name evidence="2" type="ORF">I2501_33065</name>
</gene>
<dbReference type="EMBL" id="JADPRT010000019">
    <property type="protein sequence ID" value="MBF9072856.1"/>
    <property type="molecule type" value="Genomic_DNA"/>
</dbReference>